<organism evidence="1 2">
    <name type="scientific">Streptomyces venezuelae</name>
    <dbReference type="NCBI Taxonomy" id="54571"/>
    <lineage>
        <taxon>Bacteria</taxon>
        <taxon>Bacillati</taxon>
        <taxon>Actinomycetota</taxon>
        <taxon>Actinomycetes</taxon>
        <taxon>Kitasatosporales</taxon>
        <taxon>Streptomycetaceae</taxon>
        <taxon>Streptomyces</taxon>
    </lineage>
</organism>
<name>A0A5P2D8Z0_STRVZ</name>
<dbReference type="Pfam" id="PF12098">
    <property type="entry name" value="DUF3574"/>
    <property type="match status" value="1"/>
</dbReference>
<dbReference type="InterPro" id="IPR021957">
    <property type="entry name" value="DUF3574"/>
</dbReference>
<reference evidence="1 2" key="1">
    <citation type="submission" date="2018-05" db="EMBL/GenBank/DDBJ databases">
        <title>Streptomyces venezuelae.</title>
        <authorList>
            <person name="Kim W."/>
            <person name="Lee N."/>
            <person name="Cho B.-K."/>
        </authorList>
    </citation>
    <scope>NUCLEOTIDE SEQUENCE [LARGE SCALE GENOMIC DNA]</scope>
    <source>
        <strain evidence="1 2">ATCC 21782</strain>
    </source>
</reference>
<dbReference type="EMBL" id="CP029190">
    <property type="protein sequence ID" value="QES49619.1"/>
    <property type="molecule type" value="Genomic_DNA"/>
</dbReference>
<accession>A0A5P2D8Z0</accession>
<dbReference type="Proteomes" id="UP000325211">
    <property type="component" value="Chromosome"/>
</dbReference>
<evidence type="ECO:0000313" key="1">
    <source>
        <dbReference type="EMBL" id="QES49619.1"/>
    </source>
</evidence>
<sequence length="172" mass="18990">MRRPPCSARGSSRISLVSSAAHRRCPRVKWTSETRGKVSGGVLGALLAAGVPALVGAALHTGSGEPYVETRLYFGTQRAAGGEIGRAEFMRFLDREVTPGFPEGLTLQDGYGQWRGADGRIVRETSYELILLYPEKAADERDTRIERIRRAYQDEFRQDSVGRSDDPVTVDF</sequence>
<evidence type="ECO:0000313" key="2">
    <source>
        <dbReference type="Proteomes" id="UP000325211"/>
    </source>
</evidence>
<gene>
    <name evidence="1" type="ORF">DEJ50_19205</name>
</gene>
<protein>
    <submittedName>
        <fullName evidence="1">DUF3574 domain-containing protein</fullName>
    </submittedName>
</protein>
<dbReference type="AlphaFoldDB" id="A0A5P2D8Z0"/>
<dbReference type="OrthoDB" id="794286at2"/>
<proteinExistence type="predicted"/>